<dbReference type="EMBL" id="VJXR01000001">
    <property type="protein sequence ID" value="TRW47534.1"/>
    <property type="molecule type" value="Genomic_DNA"/>
</dbReference>
<sequence length="150" mass="15698">MWIQLLLLLGIAATVIPLTRSAGARHQAIRRLLLGAFVLLAVFAVLFPSVLTSVANALGVGRGTDLLLYLLVIAFLTYVSSSYRRLTGLNQKLTVLARELALTRAALERAGVRGDVVDGAGAGGDGVVRPDQGAVRPDQGAVRPDGRATG</sequence>
<reference evidence="3 4" key="1">
    <citation type="submission" date="2019-07" db="EMBL/GenBank/DDBJ databases">
        <title>Georgenia wutianyii sp. nov. and Georgenia *** sp. nov. isolated from plateau pika (Ochotona curzoniae) in the Qinghai-Tibet plateau of China.</title>
        <authorList>
            <person name="Tian Z."/>
        </authorList>
    </citation>
    <scope>NUCLEOTIDE SEQUENCE [LARGE SCALE GENOMIC DNA]</scope>
    <source>
        <strain evidence="3 4">Z446</strain>
    </source>
</reference>
<dbReference type="Proteomes" id="UP000318693">
    <property type="component" value="Unassembled WGS sequence"/>
</dbReference>
<dbReference type="AlphaFoldDB" id="A0A552WXN6"/>
<comment type="caution">
    <text evidence="3">The sequence shown here is derived from an EMBL/GenBank/DDBJ whole genome shotgun (WGS) entry which is preliminary data.</text>
</comment>
<accession>A0A552WXN6</accession>
<evidence type="ECO:0000313" key="4">
    <source>
        <dbReference type="Proteomes" id="UP000318693"/>
    </source>
</evidence>
<dbReference type="RefSeq" id="WP_143416489.1">
    <property type="nucleotide sequence ID" value="NZ_VJXR01000001.1"/>
</dbReference>
<proteinExistence type="predicted"/>
<evidence type="ECO:0000256" key="1">
    <source>
        <dbReference type="SAM" id="MobiDB-lite"/>
    </source>
</evidence>
<keyword evidence="2" id="KW-0812">Transmembrane</keyword>
<dbReference type="InterPro" id="IPR019277">
    <property type="entry name" value="DUF2304"/>
</dbReference>
<name>A0A552WXN6_9MICO</name>
<feature type="region of interest" description="Disordered" evidence="1">
    <location>
        <begin position="121"/>
        <end position="150"/>
    </location>
</feature>
<keyword evidence="4" id="KW-1185">Reference proteome</keyword>
<evidence type="ECO:0000256" key="2">
    <source>
        <dbReference type="SAM" id="Phobius"/>
    </source>
</evidence>
<keyword evidence="2" id="KW-0472">Membrane</keyword>
<keyword evidence="2" id="KW-1133">Transmembrane helix</keyword>
<protein>
    <submittedName>
        <fullName evidence="3">DUF2304 domain-containing protein</fullName>
    </submittedName>
</protein>
<feature type="transmembrane region" description="Helical" evidence="2">
    <location>
        <begin position="31"/>
        <end position="54"/>
    </location>
</feature>
<evidence type="ECO:0000313" key="3">
    <source>
        <dbReference type="EMBL" id="TRW47534.1"/>
    </source>
</evidence>
<feature type="transmembrane region" description="Helical" evidence="2">
    <location>
        <begin position="66"/>
        <end position="83"/>
    </location>
</feature>
<dbReference type="Pfam" id="PF10066">
    <property type="entry name" value="DUF2304"/>
    <property type="match status" value="1"/>
</dbReference>
<gene>
    <name evidence="3" type="ORF">FJ693_00005</name>
</gene>
<organism evidence="3 4">
    <name type="scientific">Georgenia yuyongxinii</name>
    <dbReference type="NCBI Taxonomy" id="2589797"/>
    <lineage>
        <taxon>Bacteria</taxon>
        <taxon>Bacillati</taxon>
        <taxon>Actinomycetota</taxon>
        <taxon>Actinomycetes</taxon>
        <taxon>Micrococcales</taxon>
        <taxon>Bogoriellaceae</taxon>
        <taxon>Georgenia</taxon>
    </lineage>
</organism>